<dbReference type="InterPro" id="IPR043640">
    <property type="entry name" value="AF4/FMR2_CHD"/>
</dbReference>
<keyword evidence="5" id="KW-0597">Phosphoprotein</keyword>
<keyword evidence="7" id="KW-0805">Transcription regulation</keyword>
<evidence type="ECO:0000256" key="10">
    <source>
        <dbReference type="ARBA" id="ARBA00023242"/>
    </source>
</evidence>
<gene>
    <name evidence="15" type="ORF">SBAD_LOCUS10936</name>
</gene>
<reference evidence="15 16" key="2">
    <citation type="submission" date="2018-11" db="EMBL/GenBank/DDBJ databases">
        <authorList>
            <consortium name="Pathogen Informatics"/>
        </authorList>
    </citation>
    <scope>NUCLEOTIDE SEQUENCE [LARGE SCALE GENOMIC DNA]</scope>
</reference>
<evidence type="ECO:0000313" key="17">
    <source>
        <dbReference type="WBParaSite" id="SBAD_0001131201-mRNA-1"/>
    </source>
</evidence>
<dbReference type="GO" id="GO:0010468">
    <property type="term" value="P:regulation of gene expression"/>
    <property type="evidence" value="ECO:0007669"/>
    <property type="project" value="InterPro"/>
</dbReference>
<comment type="similarity">
    <text evidence="2">Belongs to the AF4 family.</text>
</comment>
<comment type="function">
    <text evidence="11">Has a role in transcriptional regulation. Acts in parallel with the Ras/MAPK and the PI3K/PKB pathways in the control of cell identity and cellular growth. Essential for regulation of the cytoskeleton and cell growth but not for cell proliferation or growth rate. Required specifically for the microtubule-based basal transport of lipid droplets. Plays a partially redundant function downstream of Raf in cell fate specification in the developing eye. Pair-rule protein that regulates embryonic cellularization, gastrulation and segmentation.</text>
</comment>
<evidence type="ECO:0000313" key="16">
    <source>
        <dbReference type="Proteomes" id="UP000270296"/>
    </source>
</evidence>
<evidence type="ECO:0000259" key="14">
    <source>
        <dbReference type="Pfam" id="PF18876"/>
    </source>
</evidence>
<dbReference type="GO" id="GO:0003677">
    <property type="term" value="F:DNA binding"/>
    <property type="evidence" value="ECO:0007669"/>
    <property type="project" value="UniProtKB-KW"/>
</dbReference>
<keyword evidence="9" id="KW-0804">Transcription</keyword>
<keyword evidence="10" id="KW-0539">Nucleus</keyword>
<keyword evidence="8" id="KW-0238">DNA-binding</keyword>
<dbReference type="AlphaFoldDB" id="A0A183J4Y8"/>
<dbReference type="Pfam" id="PF18876">
    <property type="entry name" value="AFF4_CHD"/>
    <property type="match status" value="1"/>
</dbReference>
<evidence type="ECO:0000256" key="7">
    <source>
        <dbReference type="ARBA" id="ARBA00023015"/>
    </source>
</evidence>
<evidence type="ECO:0000256" key="2">
    <source>
        <dbReference type="ARBA" id="ARBA00007354"/>
    </source>
</evidence>
<evidence type="ECO:0000256" key="6">
    <source>
        <dbReference type="ARBA" id="ARBA00022788"/>
    </source>
</evidence>
<dbReference type="OrthoDB" id="6382204at2759"/>
<keyword evidence="4" id="KW-0217">Developmental protein</keyword>
<dbReference type="EMBL" id="UZAM01014807">
    <property type="protein sequence ID" value="VDP35793.1"/>
    <property type="molecule type" value="Genomic_DNA"/>
</dbReference>
<protein>
    <recommendedName>
        <fullName evidence="3">AF4/FMR2 family member lilli</fullName>
    </recommendedName>
    <alternativeName>
        <fullName evidence="12">Protein lilliputian</fullName>
    </alternativeName>
</protein>
<feature type="domain" description="AF4/FMR2 C-terminal homology" evidence="14">
    <location>
        <begin position="22"/>
        <end position="207"/>
    </location>
</feature>
<reference evidence="17" key="1">
    <citation type="submission" date="2016-06" db="UniProtKB">
        <authorList>
            <consortium name="WormBaseParasite"/>
        </authorList>
    </citation>
    <scope>IDENTIFICATION</scope>
</reference>
<dbReference type="Proteomes" id="UP000270296">
    <property type="component" value="Unassembled WGS sequence"/>
</dbReference>
<dbReference type="PANTHER" id="PTHR10528:SF17">
    <property type="entry name" value="AF4_FMR2 FAMILY MEMBER LILLI"/>
    <property type="match status" value="1"/>
</dbReference>
<dbReference type="InterPro" id="IPR007797">
    <property type="entry name" value="AF4/FMR2"/>
</dbReference>
<evidence type="ECO:0000256" key="12">
    <source>
        <dbReference type="ARBA" id="ARBA00032149"/>
    </source>
</evidence>
<evidence type="ECO:0000256" key="8">
    <source>
        <dbReference type="ARBA" id="ARBA00023125"/>
    </source>
</evidence>
<keyword evidence="16" id="KW-1185">Reference proteome</keyword>
<evidence type="ECO:0000256" key="5">
    <source>
        <dbReference type="ARBA" id="ARBA00022553"/>
    </source>
</evidence>
<feature type="region of interest" description="Disordered" evidence="13">
    <location>
        <begin position="78"/>
        <end position="129"/>
    </location>
</feature>
<keyword evidence="6" id="KW-0562">Pair-rule protein</keyword>
<sequence>MRFRFRGVAYKHFSQAGSLPPKAAKLSSKIDALNLRVQSILCRKLFELRQSQAISNYRHINQYQRSIKDGSRNCASAPSSSCSFSGQGDQGTNVAPSSHQASPKSCSASAHSPTPSPASSTGSSQSLPPGLVAIPQNVEALYKQQLSHLHNLMWAHHNWQLSDKKLKSDDKPFFDHLDRLCGALNFNSGIGELSVYVITAVDWLKLMHGNKVV</sequence>
<dbReference type="PANTHER" id="PTHR10528">
    <property type="entry name" value="AF4/FMR2 FAMILY MEMBER"/>
    <property type="match status" value="1"/>
</dbReference>
<evidence type="ECO:0000256" key="3">
    <source>
        <dbReference type="ARBA" id="ARBA00021888"/>
    </source>
</evidence>
<evidence type="ECO:0000256" key="1">
    <source>
        <dbReference type="ARBA" id="ARBA00004123"/>
    </source>
</evidence>
<feature type="compositionally biased region" description="Low complexity" evidence="13">
    <location>
        <begin position="105"/>
        <end position="129"/>
    </location>
</feature>
<dbReference type="WBParaSite" id="SBAD_0001131201-mRNA-1">
    <property type="protein sequence ID" value="SBAD_0001131201-mRNA-1"/>
    <property type="gene ID" value="SBAD_0001131201"/>
</dbReference>
<dbReference type="GO" id="GO:0007366">
    <property type="term" value="P:periodic partitioning by pair rule gene"/>
    <property type="evidence" value="ECO:0007669"/>
    <property type="project" value="UniProtKB-KW"/>
</dbReference>
<evidence type="ECO:0000256" key="4">
    <source>
        <dbReference type="ARBA" id="ARBA00022473"/>
    </source>
</evidence>
<evidence type="ECO:0000256" key="13">
    <source>
        <dbReference type="SAM" id="MobiDB-lite"/>
    </source>
</evidence>
<feature type="compositionally biased region" description="Polar residues" evidence="13">
    <location>
        <begin position="86"/>
        <end position="104"/>
    </location>
</feature>
<organism evidence="17">
    <name type="scientific">Soboliphyme baturini</name>
    <dbReference type="NCBI Taxonomy" id="241478"/>
    <lineage>
        <taxon>Eukaryota</taxon>
        <taxon>Metazoa</taxon>
        <taxon>Ecdysozoa</taxon>
        <taxon>Nematoda</taxon>
        <taxon>Enoplea</taxon>
        <taxon>Dorylaimia</taxon>
        <taxon>Dioctophymatida</taxon>
        <taxon>Dioctophymatoidea</taxon>
        <taxon>Soboliphymatidae</taxon>
        <taxon>Soboliphyme</taxon>
    </lineage>
</organism>
<accession>A0A183J4Y8</accession>
<name>A0A183J4Y8_9BILA</name>
<evidence type="ECO:0000313" key="15">
    <source>
        <dbReference type="EMBL" id="VDP35793.1"/>
    </source>
</evidence>
<evidence type="ECO:0000256" key="11">
    <source>
        <dbReference type="ARBA" id="ARBA00024653"/>
    </source>
</evidence>
<comment type="subcellular location">
    <subcellularLocation>
        <location evidence="1">Nucleus</location>
    </subcellularLocation>
</comment>
<evidence type="ECO:0000256" key="9">
    <source>
        <dbReference type="ARBA" id="ARBA00023163"/>
    </source>
</evidence>
<proteinExistence type="inferred from homology"/>
<dbReference type="GO" id="GO:0032783">
    <property type="term" value="C:super elongation complex"/>
    <property type="evidence" value="ECO:0007669"/>
    <property type="project" value="TreeGrafter"/>
</dbReference>